<reference evidence="1" key="2">
    <citation type="journal article" date="2015" name="Data Brief">
        <title>Shoot transcriptome of the giant reed, Arundo donax.</title>
        <authorList>
            <person name="Barrero R.A."/>
            <person name="Guerrero F.D."/>
            <person name="Moolhuijzen P."/>
            <person name="Goolsby J.A."/>
            <person name="Tidwell J."/>
            <person name="Bellgard S.E."/>
            <person name="Bellgard M.I."/>
        </authorList>
    </citation>
    <scope>NUCLEOTIDE SEQUENCE</scope>
    <source>
        <tissue evidence="1">Shoot tissue taken approximately 20 cm above the soil surface</tissue>
    </source>
</reference>
<dbReference type="AlphaFoldDB" id="A0A0A9I1V0"/>
<protein>
    <submittedName>
        <fullName evidence="1">Uncharacterized protein</fullName>
    </submittedName>
</protein>
<organism evidence="1">
    <name type="scientific">Arundo donax</name>
    <name type="common">Giant reed</name>
    <name type="synonym">Donax arundinaceus</name>
    <dbReference type="NCBI Taxonomy" id="35708"/>
    <lineage>
        <taxon>Eukaryota</taxon>
        <taxon>Viridiplantae</taxon>
        <taxon>Streptophyta</taxon>
        <taxon>Embryophyta</taxon>
        <taxon>Tracheophyta</taxon>
        <taxon>Spermatophyta</taxon>
        <taxon>Magnoliopsida</taxon>
        <taxon>Liliopsida</taxon>
        <taxon>Poales</taxon>
        <taxon>Poaceae</taxon>
        <taxon>PACMAD clade</taxon>
        <taxon>Arundinoideae</taxon>
        <taxon>Arundineae</taxon>
        <taxon>Arundo</taxon>
    </lineage>
</organism>
<reference evidence="1" key="1">
    <citation type="submission" date="2014-09" db="EMBL/GenBank/DDBJ databases">
        <authorList>
            <person name="Magalhaes I.L.F."/>
            <person name="Oliveira U."/>
            <person name="Santos F.R."/>
            <person name="Vidigal T.H.D.A."/>
            <person name="Brescovit A.D."/>
            <person name="Santos A.J."/>
        </authorList>
    </citation>
    <scope>NUCLEOTIDE SEQUENCE</scope>
    <source>
        <tissue evidence="1">Shoot tissue taken approximately 20 cm above the soil surface</tissue>
    </source>
</reference>
<sequence>MSVCQLEYLCVCIHDSNKLNKFHQQNKLNKHF</sequence>
<dbReference type="EMBL" id="GBRH01158793">
    <property type="protein sequence ID" value="JAE39103.1"/>
    <property type="molecule type" value="Transcribed_RNA"/>
</dbReference>
<accession>A0A0A9I1V0</accession>
<proteinExistence type="predicted"/>
<evidence type="ECO:0000313" key="1">
    <source>
        <dbReference type="EMBL" id="JAE39103.1"/>
    </source>
</evidence>
<name>A0A0A9I1V0_ARUDO</name>